<evidence type="ECO:0000313" key="1">
    <source>
        <dbReference type="EMBL" id="QMS41877.1"/>
    </source>
</evidence>
<organism evidence="1 2">
    <name type="scientific">Bacillus phage Bolokhovo</name>
    <dbReference type="NCBI Taxonomy" id="2743970"/>
    <lineage>
        <taxon>Viruses</taxon>
        <taxon>Duplodnaviria</taxon>
        <taxon>Heunggongvirae</taxon>
        <taxon>Uroviricota</taxon>
        <taxon>Caudoviricetes</taxon>
        <taxon>Ehrlichviridae</taxon>
        <taxon>Andromedavirus</taxon>
        <taxon>Andromedavirus bolokhovo</taxon>
        <taxon>Andromedavirus curly</taxon>
    </lineage>
</organism>
<sequence>MTLRVFLERVIVLYKQVYMKDVNVVALLNGEESYGHRKSDLERYGVPAYSVMVHTEDISHVGNLPYTEYIEPKARFHSLMSMNIVASTRIDKNSWFTEQNHKRDKDYWWKV</sequence>
<dbReference type="EMBL" id="MT514532">
    <property type="protein sequence ID" value="QMS41877.1"/>
    <property type="molecule type" value="Genomic_DNA"/>
</dbReference>
<evidence type="ECO:0000313" key="2">
    <source>
        <dbReference type="Proteomes" id="UP000514444"/>
    </source>
</evidence>
<keyword evidence="2" id="KW-1185">Reference proteome</keyword>
<accession>A0A7D7PJM7</accession>
<reference evidence="1 2" key="1">
    <citation type="submission" date="2020-05" db="EMBL/GenBank/DDBJ databases">
        <authorList>
            <person name="Kazantseva O."/>
            <person name="Skorynina A."/>
            <person name="Piligrimova E."/>
            <person name="Shadrin A."/>
        </authorList>
    </citation>
    <scope>NUCLEOTIDE SEQUENCE [LARGE SCALE GENOMIC DNA]</scope>
</reference>
<dbReference type="Proteomes" id="UP000514444">
    <property type="component" value="Genome"/>
</dbReference>
<protein>
    <submittedName>
        <fullName evidence="1">Uncharacterized protein</fullName>
    </submittedName>
</protein>
<proteinExistence type="predicted"/>
<gene>
    <name evidence="1" type="ORF">Bolokhovo_7</name>
</gene>
<name>A0A7D7PJM7_9CAUD</name>